<evidence type="ECO:0000313" key="2">
    <source>
        <dbReference type="Proteomes" id="UP001305652"/>
    </source>
</evidence>
<reference evidence="1 2" key="1">
    <citation type="submission" date="2023-10" db="EMBL/GenBank/DDBJ databases">
        <title>The complete genome sequence of Methanoculleus receptaculi DSM 18860.</title>
        <authorList>
            <person name="Lai S.-J."/>
            <person name="You Y.-T."/>
            <person name="Chen S.-C."/>
        </authorList>
    </citation>
    <scope>NUCLEOTIDE SEQUENCE [LARGE SCALE GENOMIC DNA]</scope>
    <source>
        <strain evidence="1 2">DSM 18860</strain>
    </source>
</reference>
<dbReference type="KEGG" id="mrc:R6Y96_02485"/>
<proteinExistence type="predicted"/>
<accession>A0AAX4FW03</accession>
<evidence type="ECO:0000313" key="1">
    <source>
        <dbReference type="EMBL" id="WOX58133.1"/>
    </source>
</evidence>
<dbReference type="Proteomes" id="UP001305652">
    <property type="component" value="Chromosome"/>
</dbReference>
<dbReference type="PANTHER" id="PTHR40705">
    <property type="entry name" value="TRNA(ILE2) 2-AGMATINYLCYTIDINE SYNTHETASE TIAS"/>
    <property type="match status" value="1"/>
</dbReference>
<dbReference type="PANTHER" id="PTHR40705:SF2">
    <property type="entry name" value="DUF1743 DOMAIN-CONTAINING PROTEIN"/>
    <property type="match status" value="1"/>
</dbReference>
<protein>
    <submittedName>
        <fullName evidence="1">ABC transporter substrate-binding protein</fullName>
    </submittedName>
</protein>
<sequence length="233" mass="24683">MTIYIGIDDTDTRESRGTGRLARAIAAELSRSYPVFGVTRHQLFLHPAIPYTSHNSAAVIHIPERGNGVAADDLFARAKELLLADFIEGSDPGICLAADRQMGQEVTRFGFIAKREVVTQEEARTLARQAGILLEGLGGTEDGVIGALAGVCLAVSGNDGRFVQKGTTRSLHGTSTVAAILASGVDRVMTRDGAAVSEGLVSLKKFPKPAFVGGEAILYVEEENGVYRDIVVG</sequence>
<name>A0AAX4FW03_9EURY</name>
<gene>
    <name evidence="1" type="ORF">R6Y96_02485</name>
</gene>
<organism evidence="1 2">
    <name type="scientific">Methanoculleus receptaculi</name>
    <dbReference type="NCBI Taxonomy" id="394967"/>
    <lineage>
        <taxon>Archaea</taxon>
        <taxon>Methanobacteriati</taxon>
        <taxon>Methanobacteriota</taxon>
        <taxon>Stenosarchaea group</taxon>
        <taxon>Methanomicrobia</taxon>
        <taxon>Methanomicrobiales</taxon>
        <taxon>Methanomicrobiaceae</taxon>
        <taxon>Methanoculleus</taxon>
    </lineage>
</organism>
<dbReference type="RefSeq" id="WP_318621941.1">
    <property type="nucleotide sequence ID" value="NZ_CP137642.1"/>
</dbReference>
<dbReference type="AlphaFoldDB" id="A0AAX4FW03"/>
<dbReference type="Gene3D" id="3.30.70.2200">
    <property type="match status" value="1"/>
</dbReference>
<keyword evidence="2" id="KW-1185">Reference proteome</keyword>
<dbReference type="EMBL" id="CP137642">
    <property type="protein sequence ID" value="WOX58133.1"/>
    <property type="molecule type" value="Genomic_DNA"/>
</dbReference>
<dbReference type="GeneID" id="85731988"/>